<evidence type="ECO:0000259" key="5">
    <source>
        <dbReference type="Pfam" id="PF00551"/>
    </source>
</evidence>
<dbReference type="Gene3D" id="3.40.50.170">
    <property type="entry name" value="Formyl transferase, N-terminal domain"/>
    <property type="match status" value="1"/>
</dbReference>
<dbReference type="EMBL" id="CAFBOL010000043">
    <property type="protein sequence ID" value="CAB4994509.1"/>
    <property type="molecule type" value="Genomic_DNA"/>
</dbReference>
<keyword evidence="4" id="KW-0658">Purine biosynthesis</keyword>
<dbReference type="GO" id="GO:0005737">
    <property type="term" value="C:cytoplasm"/>
    <property type="evidence" value="ECO:0007669"/>
    <property type="project" value="TreeGrafter"/>
</dbReference>
<dbReference type="PANTHER" id="PTHR43369">
    <property type="entry name" value="PHOSPHORIBOSYLGLYCINAMIDE FORMYLTRANSFERASE"/>
    <property type="match status" value="1"/>
</dbReference>
<dbReference type="GO" id="GO:0004644">
    <property type="term" value="F:phosphoribosylglycinamide formyltransferase activity"/>
    <property type="evidence" value="ECO:0007669"/>
    <property type="project" value="UniProtKB-EC"/>
</dbReference>
<dbReference type="GO" id="GO:0006189">
    <property type="term" value="P:'de novo' IMP biosynthetic process"/>
    <property type="evidence" value="ECO:0007669"/>
    <property type="project" value="InterPro"/>
</dbReference>
<dbReference type="EMBL" id="CAESGF010000021">
    <property type="protein sequence ID" value="CAB4364945.1"/>
    <property type="molecule type" value="Genomic_DNA"/>
</dbReference>
<dbReference type="InterPro" id="IPR036477">
    <property type="entry name" value="Formyl_transf_N_sf"/>
</dbReference>
<evidence type="ECO:0000256" key="1">
    <source>
        <dbReference type="ARBA" id="ARBA00005054"/>
    </source>
</evidence>
<evidence type="ECO:0000256" key="4">
    <source>
        <dbReference type="ARBA" id="ARBA00022755"/>
    </source>
</evidence>
<dbReference type="InterPro" id="IPR002376">
    <property type="entry name" value="Formyl_transf_N"/>
</dbReference>
<evidence type="ECO:0000313" key="9">
    <source>
        <dbReference type="EMBL" id="CAB4946484.1"/>
    </source>
</evidence>
<feature type="domain" description="Formyl transferase N-terminal" evidence="5">
    <location>
        <begin position="2"/>
        <end position="181"/>
    </location>
</feature>
<dbReference type="CDD" id="cd08645">
    <property type="entry name" value="FMT_core_GART"/>
    <property type="match status" value="1"/>
</dbReference>
<sequence>MASGNGSNAQALIDACGRGELPAQVVAVISDKGDARALVRADTAGLPAVHVGKRVDESRADYDARLADIVSGFDPDYVVLVGWMRVLTLSFLGWFPGMVINLHPALPGELPGTNAIERALAEAQNGTRTATGVMVHFVPDEGVDDGPLLATEPVPILPDDTLDTLAVRVHAVEHRLLVDAIRDVCAALLADRSLTSRNGTPA</sequence>
<protein>
    <recommendedName>
        <fullName evidence="2">phosphoribosylglycinamide formyltransferase 1</fullName>
        <ecNumber evidence="2">2.1.2.2</ecNumber>
    </recommendedName>
</protein>
<evidence type="ECO:0000313" key="6">
    <source>
        <dbReference type="EMBL" id="CAB4364945.1"/>
    </source>
</evidence>
<reference evidence="7" key="1">
    <citation type="submission" date="2020-05" db="EMBL/GenBank/DDBJ databases">
        <authorList>
            <person name="Chiriac C."/>
            <person name="Salcher M."/>
            <person name="Ghai R."/>
            <person name="Kavagutti S V."/>
        </authorList>
    </citation>
    <scope>NUCLEOTIDE SEQUENCE</scope>
</reference>
<proteinExistence type="predicted"/>
<dbReference type="InterPro" id="IPR004607">
    <property type="entry name" value="GART"/>
</dbReference>
<dbReference type="AlphaFoldDB" id="A0A6J6T1D9"/>
<evidence type="ECO:0000256" key="2">
    <source>
        <dbReference type="ARBA" id="ARBA00012254"/>
    </source>
</evidence>
<evidence type="ECO:0000313" key="10">
    <source>
        <dbReference type="EMBL" id="CAB4994509.1"/>
    </source>
</evidence>
<dbReference type="EMBL" id="CAFBIY010000127">
    <property type="protein sequence ID" value="CAB4852395.1"/>
    <property type="molecule type" value="Genomic_DNA"/>
</dbReference>
<keyword evidence="3" id="KW-0808">Transferase</keyword>
<dbReference type="PANTHER" id="PTHR43369:SF2">
    <property type="entry name" value="PHOSPHORIBOSYLGLYCINAMIDE FORMYLTRANSFERASE"/>
    <property type="match status" value="1"/>
</dbReference>
<organism evidence="7">
    <name type="scientific">freshwater metagenome</name>
    <dbReference type="NCBI Taxonomy" id="449393"/>
    <lineage>
        <taxon>unclassified sequences</taxon>
        <taxon>metagenomes</taxon>
        <taxon>ecological metagenomes</taxon>
    </lineage>
</organism>
<accession>A0A6J6T1D9</accession>
<dbReference type="EMBL" id="CAFBMT010000017">
    <property type="protein sequence ID" value="CAB4946484.1"/>
    <property type="molecule type" value="Genomic_DNA"/>
</dbReference>
<dbReference type="EC" id="2.1.2.2" evidence="2"/>
<name>A0A6J6T1D9_9ZZZZ</name>
<dbReference type="NCBIfam" id="TIGR00639">
    <property type="entry name" value="PurN"/>
    <property type="match status" value="1"/>
</dbReference>
<comment type="pathway">
    <text evidence="1">Purine metabolism; IMP biosynthesis via de novo pathway; N(2)-formyl-N(1)-(5-phospho-D-ribosyl)glycinamide from N(1)-(5-phospho-D-ribosyl)glycinamide (10-formyl THF route): step 1/1.</text>
</comment>
<dbReference type="EMBL" id="CAEZYF010000025">
    <property type="protein sequence ID" value="CAB4740986.1"/>
    <property type="molecule type" value="Genomic_DNA"/>
</dbReference>
<evidence type="ECO:0000256" key="3">
    <source>
        <dbReference type="ARBA" id="ARBA00022679"/>
    </source>
</evidence>
<evidence type="ECO:0000313" key="7">
    <source>
        <dbReference type="EMBL" id="CAB4740986.1"/>
    </source>
</evidence>
<dbReference type="SUPFAM" id="SSF53328">
    <property type="entry name" value="Formyltransferase"/>
    <property type="match status" value="1"/>
</dbReference>
<gene>
    <name evidence="7" type="ORF">UFOPK2656_02901</name>
    <name evidence="8" type="ORF">UFOPK3267_02057</name>
    <name evidence="9" type="ORF">UFOPK3651_02553</name>
    <name evidence="10" type="ORF">UFOPK3931_01700</name>
    <name evidence="6" type="ORF">UFOPK4189_02702</name>
</gene>
<evidence type="ECO:0000313" key="8">
    <source>
        <dbReference type="EMBL" id="CAB4852395.1"/>
    </source>
</evidence>
<dbReference type="Pfam" id="PF00551">
    <property type="entry name" value="Formyl_trans_N"/>
    <property type="match status" value="1"/>
</dbReference>